<reference evidence="1 2" key="1">
    <citation type="journal article" date="2015" name="Int. J. Syst. Evol. Microbiol.">
        <title>Tumebacillus algifaecis sp. nov., isolated from decomposing algal scum.</title>
        <authorList>
            <person name="Wu Y.F."/>
            <person name="Zhang B."/>
            <person name="Xing P."/>
            <person name="Wu Q.L."/>
            <person name="Liu S.J."/>
        </authorList>
    </citation>
    <scope>NUCLEOTIDE SEQUENCE [LARGE SCALE GENOMIC DNA]</scope>
    <source>
        <strain evidence="1 2">THMBR28</strain>
    </source>
</reference>
<dbReference type="KEGG" id="tab:CIG75_19240"/>
<dbReference type="RefSeq" id="WP_094238096.1">
    <property type="nucleotide sequence ID" value="NZ_CP022657.1"/>
</dbReference>
<keyword evidence="2" id="KW-1185">Reference proteome</keyword>
<protein>
    <submittedName>
        <fullName evidence="1">Uncharacterized protein</fullName>
    </submittedName>
</protein>
<gene>
    <name evidence="1" type="ORF">CIG75_19240</name>
</gene>
<accession>A0A223D5I5</accession>
<dbReference type="EMBL" id="CP022657">
    <property type="protein sequence ID" value="ASS76869.1"/>
    <property type="molecule type" value="Genomic_DNA"/>
</dbReference>
<evidence type="ECO:0000313" key="2">
    <source>
        <dbReference type="Proteomes" id="UP000214688"/>
    </source>
</evidence>
<organism evidence="1 2">
    <name type="scientific">Tumebacillus algifaecis</name>
    <dbReference type="NCBI Taxonomy" id="1214604"/>
    <lineage>
        <taxon>Bacteria</taxon>
        <taxon>Bacillati</taxon>
        <taxon>Bacillota</taxon>
        <taxon>Bacilli</taxon>
        <taxon>Bacillales</taxon>
        <taxon>Alicyclobacillaceae</taxon>
        <taxon>Tumebacillus</taxon>
    </lineage>
</organism>
<name>A0A223D5I5_9BACL</name>
<sequence length="115" mass="12848">MANTIALQKEMETAKAALESIAQSALGINSNARLFARHGEEMHLHYAERIHEQVGKELAVLRRAYERKKAYDEAYTAACRSAYQVGYDTGHEVGMKERGGFHLTVTEVTLHVGSR</sequence>
<dbReference type="Proteomes" id="UP000214688">
    <property type="component" value="Chromosome"/>
</dbReference>
<dbReference type="AlphaFoldDB" id="A0A223D5I5"/>
<proteinExistence type="predicted"/>
<evidence type="ECO:0000313" key="1">
    <source>
        <dbReference type="EMBL" id="ASS76869.1"/>
    </source>
</evidence>